<keyword evidence="3" id="KW-0443">Lipid metabolism</keyword>
<sequence>MDRMPTNGYRSVTAAHSNPMILGAIHYMNFSQPTDLTKLLSDIQNREKSHVDMIKRRAKGSLQWFLEKDSKTHPVHDNNDLRFHICGQDAFAAIEKDIRAAVSSIDLVLWGFDPGMELVRTGNLWPRGTTYGDLLTAKAREWVQVRLLVFYGQNPFLGCVPFFNPVANMTGNVPDIGKMSCISWPMLSEELSAPYTTGKSAHEIMRLRQEYCSSWWRIALRGGFPNLEVRLRKTYGGAIAKNVRKYLPGSVRTLTEAAGIIEIGTHHQKPILIDYAPSKQDAATANSCGYVMGLNSVTDYWDTIEHQFNDPRREHSPEGAFWTKTWRRKPYRDYAIRVKGDALHCLNKNFVEGWDSASGYGLANGASILSTSLEKKRESVQPKDLPIVRGARCRVQILRTFPEKEDATILKAYVLAASNAVNYIYIENQYFQLDDWVRMIKKVRAQYCTAMMQAGAKPGNIAPLHIFTVIPQPERGEMVPNTYDTINQLGHGQSVSAYDKLVQGRRKGDENSGSGIVKDSLKTAPANPRAELEALGIRSVVAMLLTYDSRNEAKDILIKKRDNDAQQAQAKLEVKKKCRCQPA</sequence>
<evidence type="ECO:0000256" key="1">
    <source>
        <dbReference type="ARBA" id="ARBA00000798"/>
    </source>
</evidence>
<evidence type="ECO:0000256" key="3">
    <source>
        <dbReference type="ARBA" id="ARBA00023098"/>
    </source>
</evidence>
<dbReference type="EMBL" id="JAHYBX010000001">
    <property type="protein sequence ID" value="MCA1855270.1"/>
    <property type="molecule type" value="Genomic_DNA"/>
</dbReference>
<dbReference type="Gene3D" id="3.30.870.10">
    <property type="entry name" value="Endonuclease Chain A"/>
    <property type="match status" value="1"/>
</dbReference>
<comment type="caution">
    <text evidence="4">The sequence shown here is derived from an EMBL/GenBank/DDBJ whole genome shotgun (WGS) entry which is preliminary data.</text>
</comment>
<comment type="catalytic activity">
    <reaction evidence="1">
        <text>a 1,2-diacyl-sn-glycero-3-phosphocholine + H2O = a 1,2-diacyl-sn-glycero-3-phosphate + choline + H(+)</text>
        <dbReference type="Rhea" id="RHEA:14445"/>
        <dbReference type="ChEBI" id="CHEBI:15354"/>
        <dbReference type="ChEBI" id="CHEBI:15377"/>
        <dbReference type="ChEBI" id="CHEBI:15378"/>
        <dbReference type="ChEBI" id="CHEBI:57643"/>
        <dbReference type="ChEBI" id="CHEBI:58608"/>
        <dbReference type="EC" id="3.1.4.4"/>
    </reaction>
</comment>
<protein>
    <submittedName>
        <fullName evidence="4">Phospholipase</fullName>
    </submittedName>
</protein>
<evidence type="ECO:0000256" key="2">
    <source>
        <dbReference type="ARBA" id="ARBA00022737"/>
    </source>
</evidence>
<keyword evidence="5" id="KW-1185">Reference proteome</keyword>
<dbReference type="PANTHER" id="PTHR18896:SF76">
    <property type="entry name" value="PHOSPHOLIPASE"/>
    <property type="match status" value="1"/>
</dbReference>
<evidence type="ECO:0000313" key="5">
    <source>
        <dbReference type="Proteomes" id="UP001198602"/>
    </source>
</evidence>
<name>A0ABS7Y6F8_9BURK</name>
<proteinExistence type="predicted"/>
<dbReference type="SUPFAM" id="SSF56024">
    <property type="entry name" value="Phospholipase D/nuclease"/>
    <property type="match status" value="1"/>
</dbReference>
<keyword evidence="2" id="KW-0677">Repeat</keyword>
<reference evidence="4 5" key="1">
    <citation type="submission" date="2021-07" db="EMBL/GenBank/DDBJ databases">
        <title>Characterization of Violacein-producing bacteria and related species.</title>
        <authorList>
            <person name="Wilson H.S."/>
            <person name="De Leon M.E."/>
        </authorList>
    </citation>
    <scope>NUCLEOTIDE SEQUENCE [LARGE SCALE GENOMIC DNA]</scope>
    <source>
        <strain evidence="4 5">HSC-2F05</strain>
    </source>
</reference>
<evidence type="ECO:0000313" key="4">
    <source>
        <dbReference type="EMBL" id="MCA1855270.1"/>
    </source>
</evidence>
<organism evidence="4 5">
    <name type="scientific">Massilia hydrophila</name>
    <dbReference type="NCBI Taxonomy" id="3044279"/>
    <lineage>
        <taxon>Bacteria</taxon>
        <taxon>Pseudomonadati</taxon>
        <taxon>Pseudomonadota</taxon>
        <taxon>Betaproteobacteria</taxon>
        <taxon>Burkholderiales</taxon>
        <taxon>Oxalobacteraceae</taxon>
        <taxon>Telluria group</taxon>
        <taxon>Massilia</taxon>
    </lineage>
</organism>
<accession>A0ABS7Y6F8</accession>
<dbReference type="Proteomes" id="UP001198602">
    <property type="component" value="Unassembled WGS sequence"/>
</dbReference>
<gene>
    <name evidence="4" type="ORF">LE190_04940</name>
</gene>
<dbReference type="PANTHER" id="PTHR18896">
    <property type="entry name" value="PHOSPHOLIPASE D"/>
    <property type="match status" value="1"/>
</dbReference>
<dbReference type="InterPro" id="IPR015679">
    <property type="entry name" value="PLipase_D_fam"/>
</dbReference>